<evidence type="ECO:0000259" key="7">
    <source>
        <dbReference type="Pfam" id="PF00892"/>
    </source>
</evidence>
<dbReference type="PANTHER" id="PTHR32322:SF18">
    <property type="entry name" value="S-ADENOSYLMETHIONINE_S-ADENOSYLHOMOCYSTEINE TRANSPORTER"/>
    <property type="match status" value="1"/>
</dbReference>
<feature type="transmembrane region" description="Helical" evidence="6">
    <location>
        <begin position="223"/>
        <end position="240"/>
    </location>
</feature>
<dbReference type="GO" id="GO:0005886">
    <property type="term" value="C:plasma membrane"/>
    <property type="evidence" value="ECO:0007669"/>
    <property type="project" value="UniProtKB-SubCell"/>
</dbReference>
<name>A0A381YD61_9ZZZZ</name>
<keyword evidence="3 6" id="KW-0812">Transmembrane</keyword>
<dbReference type="Pfam" id="PF00892">
    <property type="entry name" value="EamA"/>
    <property type="match status" value="2"/>
</dbReference>
<feature type="domain" description="EamA" evidence="7">
    <location>
        <begin position="10"/>
        <end position="145"/>
    </location>
</feature>
<dbReference type="Gene3D" id="1.10.3730.20">
    <property type="match status" value="1"/>
</dbReference>
<protein>
    <recommendedName>
        <fullName evidence="7">EamA domain-containing protein</fullName>
    </recommendedName>
</protein>
<feature type="transmembrane region" description="Helical" evidence="6">
    <location>
        <begin position="191"/>
        <end position="211"/>
    </location>
</feature>
<accession>A0A381YD61</accession>
<feature type="transmembrane region" description="Helical" evidence="6">
    <location>
        <begin position="252"/>
        <end position="274"/>
    </location>
</feature>
<evidence type="ECO:0000256" key="6">
    <source>
        <dbReference type="SAM" id="Phobius"/>
    </source>
</evidence>
<feature type="transmembrane region" description="Helical" evidence="6">
    <location>
        <begin position="129"/>
        <end position="146"/>
    </location>
</feature>
<dbReference type="SUPFAM" id="SSF103481">
    <property type="entry name" value="Multidrug resistance efflux transporter EmrE"/>
    <property type="match status" value="1"/>
</dbReference>
<keyword evidence="2" id="KW-1003">Cell membrane</keyword>
<dbReference type="PANTHER" id="PTHR32322">
    <property type="entry name" value="INNER MEMBRANE TRANSPORTER"/>
    <property type="match status" value="1"/>
</dbReference>
<gene>
    <name evidence="8" type="ORF">METZ01_LOCUS127822</name>
</gene>
<feature type="domain" description="EamA" evidence="7">
    <location>
        <begin position="161"/>
        <end position="301"/>
    </location>
</feature>
<evidence type="ECO:0000313" key="8">
    <source>
        <dbReference type="EMBL" id="SVA74968.1"/>
    </source>
</evidence>
<evidence type="ECO:0000256" key="2">
    <source>
        <dbReference type="ARBA" id="ARBA00022475"/>
    </source>
</evidence>
<feature type="transmembrane region" description="Helical" evidence="6">
    <location>
        <begin position="286"/>
        <end position="308"/>
    </location>
</feature>
<keyword evidence="4 6" id="KW-1133">Transmembrane helix</keyword>
<feature type="transmembrane region" description="Helical" evidence="6">
    <location>
        <begin position="41"/>
        <end position="59"/>
    </location>
</feature>
<organism evidence="8">
    <name type="scientific">marine metagenome</name>
    <dbReference type="NCBI Taxonomy" id="408172"/>
    <lineage>
        <taxon>unclassified sequences</taxon>
        <taxon>metagenomes</taxon>
        <taxon>ecological metagenomes</taxon>
    </lineage>
</organism>
<evidence type="ECO:0000256" key="4">
    <source>
        <dbReference type="ARBA" id="ARBA00022989"/>
    </source>
</evidence>
<feature type="transmembrane region" description="Helical" evidence="6">
    <location>
        <begin position="103"/>
        <end position="122"/>
    </location>
</feature>
<dbReference type="AlphaFoldDB" id="A0A381YD61"/>
<feature type="transmembrane region" description="Helical" evidence="6">
    <location>
        <begin position="161"/>
        <end position="179"/>
    </location>
</feature>
<reference evidence="8" key="1">
    <citation type="submission" date="2018-05" db="EMBL/GenBank/DDBJ databases">
        <authorList>
            <person name="Lanie J.A."/>
            <person name="Ng W.-L."/>
            <person name="Kazmierczak K.M."/>
            <person name="Andrzejewski T.M."/>
            <person name="Davidsen T.M."/>
            <person name="Wayne K.J."/>
            <person name="Tettelin H."/>
            <person name="Glass J.I."/>
            <person name="Rusch D."/>
            <person name="Podicherti R."/>
            <person name="Tsui H.-C.T."/>
            <person name="Winkler M.E."/>
        </authorList>
    </citation>
    <scope>NUCLEOTIDE SEQUENCE</scope>
</reference>
<comment type="subcellular location">
    <subcellularLocation>
        <location evidence="1">Cell membrane</location>
        <topology evidence="1">Multi-pass membrane protein</topology>
    </subcellularLocation>
</comment>
<feature type="transmembrane region" description="Helical" evidence="6">
    <location>
        <begin position="7"/>
        <end position="29"/>
    </location>
</feature>
<proteinExistence type="predicted"/>
<evidence type="ECO:0000256" key="1">
    <source>
        <dbReference type="ARBA" id="ARBA00004651"/>
    </source>
</evidence>
<evidence type="ECO:0000256" key="5">
    <source>
        <dbReference type="ARBA" id="ARBA00023136"/>
    </source>
</evidence>
<sequence length="332" mass="37020">MTSTKRNYVLGFFLSLTTAALWGILPVALKELLVVMDATTIVWYRFFVAAVILLIWLGYKKQMPNLLAVSWRIRWYLIIAAIGLCSNYYLFNYSLNFINGETAEVVMQLTTLFLILGGVIFYKEPFIGIQKLGALLIIAGLVLFFNDRLLEMASMDTSENFGVLIVFLSALTWTIYALLQKKLLQSYATAQILFVIYVFSFVVLLPFIAIAPDSVITLTPFQMSLLGFCCLNTIVAYGCFVEALKLWDASKVSAVLALAPLFTIGSLKLMVYFYPDYEFSDRLSNLSLIGALLLVIGSILTALIPLIYQTSREQTFASEITANSTSRASDGS</sequence>
<dbReference type="EMBL" id="UINC01017954">
    <property type="protein sequence ID" value="SVA74968.1"/>
    <property type="molecule type" value="Genomic_DNA"/>
</dbReference>
<dbReference type="InterPro" id="IPR000620">
    <property type="entry name" value="EamA_dom"/>
</dbReference>
<evidence type="ECO:0000256" key="3">
    <source>
        <dbReference type="ARBA" id="ARBA00022692"/>
    </source>
</evidence>
<keyword evidence="5 6" id="KW-0472">Membrane</keyword>
<dbReference type="InterPro" id="IPR050638">
    <property type="entry name" value="AA-Vitamin_Transporters"/>
</dbReference>
<feature type="transmembrane region" description="Helical" evidence="6">
    <location>
        <begin position="71"/>
        <end position="91"/>
    </location>
</feature>
<dbReference type="InterPro" id="IPR037185">
    <property type="entry name" value="EmrE-like"/>
</dbReference>